<dbReference type="AlphaFoldDB" id="A0A3B0ULD9"/>
<sequence>MAISGEFKMKGQYREQYITRKDFSDFQKSTYFSGGVLLNTKSYVWHPNFLLVDIGVQYTPESNVDNYIVVPDRSEIRTLKSTNIKTTFLSTSPVTLTAFSNFNESYSNREKLTNLKSNGKRWGGTFMLRSRALPFSINYENSKWHQKEIETGLSYRLEQENINFNIKKSFGTKNKNIFRFSKSNFLRQDYSKLEIKNRITDISMQNEIYFDSKEKYLFRSNVNNNSQEGNNNFNIFNLTENLALKLPYNFNFNAAYNLYTLNQEGQELNLNKISANLNHHLFKSLTTSINYSSINTNHTYYQEFRNTTGVNITYTKKIPTGLLSLSYQYLYLTNDMNSEPTLLEVVNEEYELTDEDITVIDRPLVDPATIVIKDETGTTIYRPGFDYILIERGEFIEIQRVPGGQIANGTTVYVDYMATQLGSYKYDAVSKRFNGSISILNGFLRLYSQIFTQDYRNIELTDSLVLDYLSQYRYGGNIDIGFAKGGIEIDNYLSTITPYRMKRYYLNIQGKVKDKLILSLNGNIRYYRILDENADRNFSDLSGNITYRFSPSSKIDFNIAYRKQKGEGIDLNLLIGRSEFKTVFRKLFVSIGIEVYKRDYLGDKIDFKGAYLQLARKF</sequence>
<evidence type="ECO:0008006" key="2">
    <source>
        <dbReference type="Google" id="ProtNLM"/>
    </source>
</evidence>
<dbReference type="EMBL" id="UOEP01000134">
    <property type="protein sequence ID" value="VAW21054.1"/>
    <property type="molecule type" value="Genomic_DNA"/>
</dbReference>
<evidence type="ECO:0000313" key="1">
    <source>
        <dbReference type="EMBL" id="VAW21054.1"/>
    </source>
</evidence>
<accession>A0A3B0ULD9</accession>
<proteinExistence type="predicted"/>
<organism evidence="1">
    <name type="scientific">hydrothermal vent metagenome</name>
    <dbReference type="NCBI Taxonomy" id="652676"/>
    <lineage>
        <taxon>unclassified sequences</taxon>
        <taxon>metagenomes</taxon>
        <taxon>ecological metagenomes</taxon>
    </lineage>
</organism>
<reference evidence="1" key="1">
    <citation type="submission" date="2018-06" db="EMBL/GenBank/DDBJ databases">
        <authorList>
            <person name="Zhirakovskaya E."/>
        </authorList>
    </citation>
    <scope>NUCLEOTIDE SEQUENCE</scope>
</reference>
<name>A0A3B0ULD9_9ZZZZ</name>
<gene>
    <name evidence="1" type="ORF">MNBD_BACTEROID01-1747</name>
</gene>
<protein>
    <recommendedName>
        <fullName evidence="2">Outer membrane protein beta-barrel domain-containing protein</fullName>
    </recommendedName>
</protein>